<accession>A0A504XF13</accession>
<protein>
    <recommendedName>
        <fullName evidence="4">Translin-associated factor X-interacting protein 1 N-terminal domain-containing protein</fullName>
    </recommendedName>
</protein>
<organism evidence="2 3">
    <name type="scientific">Leishmania donovani</name>
    <dbReference type="NCBI Taxonomy" id="5661"/>
    <lineage>
        <taxon>Eukaryota</taxon>
        <taxon>Discoba</taxon>
        <taxon>Euglenozoa</taxon>
        <taxon>Kinetoplastea</taxon>
        <taxon>Metakinetoplastina</taxon>
        <taxon>Trypanosomatida</taxon>
        <taxon>Trypanosomatidae</taxon>
        <taxon>Leishmaniinae</taxon>
        <taxon>Leishmania</taxon>
    </lineage>
</organism>
<evidence type="ECO:0000313" key="2">
    <source>
        <dbReference type="EMBL" id="TPP45809.1"/>
    </source>
</evidence>
<feature type="region of interest" description="Disordered" evidence="1">
    <location>
        <begin position="88"/>
        <end position="112"/>
    </location>
</feature>
<dbReference type="VEuPathDB" id="TriTrypDB:LdBPK_302550.1"/>
<evidence type="ECO:0008006" key="4">
    <source>
        <dbReference type="Google" id="ProtNLM"/>
    </source>
</evidence>
<feature type="region of interest" description="Disordered" evidence="1">
    <location>
        <begin position="560"/>
        <end position="591"/>
    </location>
</feature>
<evidence type="ECO:0000256" key="1">
    <source>
        <dbReference type="SAM" id="MobiDB-lite"/>
    </source>
</evidence>
<reference evidence="3" key="1">
    <citation type="submission" date="2019-02" db="EMBL/GenBank/DDBJ databases">
        <title>FDA dAtabase for Regulatory Grade micrObial Sequences (FDA-ARGOS): Supporting development and validation of Infectious Disease Dx tests.</title>
        <authorList>
            <person name="Duncan R."/>
            <person name="Fisher C."/>
            <person name="Tallon L."/>
            <person name="Sadzewicz L."/>
            <person name="Sengamalay N."/>
            <person name="Ott S."/>
            <person name="Godinez A."/>
            <person name="Nagaraj S."/>
            <person name="Vavikolanu K."/>
            <person name="Nadendla S."/>
            <person name="Aluvathingal J."/>
            <person name="Sichtig H."/>
        </authorList>
    </citation>
    <scope>NUCLEOTIDE SEQUENCE [LARGE SCALE GENOMIC DNA]</scope>
    <source>
        <strain evidence="3">FDAARGOS_361</strain>
    </source>
</reference>
<dbReference type="Proteomes" id="UP000318447">
    <property type="component" value="Unassembled WGS sequence"/>
</dbReference>
<comment type="caution">
    <text evidence="2">The sequence shown here is derived from an EMBL/GenBank/DDBJ whole genome shotgun (WGS) entry which is preliminary data.</text>
</comment>
<dbReference type="EMBL" id="RHLC01000011">
    <property type="protein sequence ID" value="TPP45809.1"/>
    <property type="molecule type" value="Genomic_DNA"/>
</dbReference>
<feature type="region of interest" description="Disordered" evidence="1">
    <location>
        <begin position="610"/>
        <end position="657"/>
    </location>
</feature>
<name>A0A504XF13_LEIDO</name>
<dbReference type="VEuPathDB" id="TriTrypDB:LDHU3_30.3420"/>
<evidence type="ECO:0000313" key="3">
    <source>
        <dbReference type="Proteomes" id="UP000318447"/>
    </source>
</evidence>
<proteinExistence type="predicted"/>
<feature type="region of interest" description="Disordered" evidence="1">
    <location>
        <begin position="920"/>
        <end position="943"/>
    </location>
</feature>
<gene>
    <name evidence="2" type="ORF">CGC21_36000</name>
</gene>
<sequence>MRGVGDVRSGTVPVRGLQYTTSPSLPSAVKLTRDIMMRTSSTLQCVAGETGSSAMGSATTPAAPARAIPFPQGTLQLYDSYYKSCRDTEPTVPETSGGGSRAEWTDSLTLPDDLSGIGPSARRLLRLDAAQQHPRTNKNGSKKASRAPVALPVASRILPAQTCRSRAAATTPATGAAAALSATAHLPLPSRKCMGDTDNGAHASTATLRQVSLTANVRPTMLLCNITNPSYIKRELVLNSGGTAIPSAMDQLNPYREAFRALGSAFPAYGSLFDDIQCAYDNVIQAQAELLTDAYSAVAARHVEKMTQQENAAALHQQVSALQVELSKMETALKSRALAEEQERQQATMQCSRTCRTNDTLELQRELKAANQRVSELERASQIDLEKILVLIGAVRECDRRLKEYERLVTSVMGQVSELDEFKCIAGEAQAELQQFRKKYSEYVPASDFCLMREYLTSELQAAQLMTRRWRRTAAVRGTQLDVMQCRLSALEEDREALVKAAAAAAAHPADVEAHDSDTDTVLTPRPSWKRLYERYPELSGYAADVGRLTTELDRDAADIDPFADEERSAVRRTSTSSTLAQDMPAVKGPKETGLQVEYLVQRIRGDASTDAARANSEKSLQEASLATKDEPTDSSAPLQHRNSRRPHGLGDAPHNAVSGAIVGAPVPRMAPPLELPLLGLGYAPWVPLCWRASGVLCRRSVAPSTIMALIYHFFLDVLPTYLDKEDKAQQALEQDGATAQSSTDRLAPFLYELLQSEMQTREDLHAYDSVAHLMMNLERDGQMQEWHSDALHLFLWIAHGVMPPRLGVDAVVVVAQVKRDVRALAKELQSSRLRRQALGECLQPVLELKTAAELAELRAALGGETTFSAEALCSDTHPFMQVLLVQECRAGMELYVSFLRALTARACFMTAGGDRAAPAPSAGAALKGARDPKAQPAPQLSEGDRVLSLSDVSAAVLEVEPCTPEVVLRELSVNAVIGAVPVPGASEEPPVVVRLSEMVRAIGTAPLIRRTVRSAKNDCLWTPSPLLRVATSTAHTKSLNLTLWQRAQHQPGHETTGSRLIARCASAQGVESSPGVSISPAPPLNVGRAVRPPTRPLPKALEQQCRLSSPTWCVGLAVPPGWLKEVLHFRDCSASADE</sequence>
<dbReference type="AlphaFoldDB" id="A0A504XF13"/>
<dbReference type="VEuPathDB" id="TriTrypDB:LdCL_300031100"/>